<dbReference type="RefSeq" id="XP_026606953.1">
    <property type="nucleotide sequence ID" value="XM_026743790.1"/>
</dbReference>
<name>A0A3D8SUQ8_9EURO</name>
<accession>A0A3D8SUQ8</accession>
<dbReference type="OrthoDB" id="1046782at2759"/>
<dbReference type="EMBL" id="PVWQ01000002">
    <property type="protein sequence ID" value="RDW89999.1"/>
    <property type="molecule type" value="Genomic_DNA"/>
</dbReference>
<dbReference type="GO" id="GO:0051118">
    <property type="term" value="F:glucan endo-1,3-alpha-glucosidase activity"/>
    <property type="evidence" value="ECO:0007669"/>
    <property type="project" value="InterPro"/>
</dbReference>
<dbReference type="STRING" id="1810919.A0A3D8SUQ8"/>
<evidence type="ECO:0000313" key="2">
    <source>
        <dbReference type="Proteomes" id="UP000256690"/>
    </source>
</evidence>
<dbReference type="AlphaFoldDB" id="A0A3D8SUQ8"/>
<protein>
    <submittedName>
        <fullName evidence="1">Uncharacterized protein</fullName>
    </submittedName>
</protein>
<dbReference type="Gene3D" id="3.20.20.80">
    <property type="entry name" value="Glycosidases"/>
    <property type="match status" value="1"/>
</dbReference>
<dbReference type="Pfam" id="PF03659">
    <property type="entry name" value="Glyco_hydro_71"/>
    <property type="match status" value="1"/>
</dbReference>
<dbReference type="Proteomes" id="UP000256690">
    <property type="component" value="Unassembled WGS sequence"/>
</dbReference>
<dbReference type="GeneID" id="38112144"/>
<comment type="caution">
    <text evidence="1">The sequence shown here is derived from an EMBL/GenBank/DDBJ whole genome shotgun (WGS) entry which is preliminary data.</text>
</comment>
<dbReference type="InterPro" id="IPR005197">
    <property type="entry name" value="Glyco_hydro_71"/>
</dbReference>
<proteinExistence type="predicted"/>
<organism evidence="1 2">
    <name type="scientific">Aspergillus mulundensis</name>
    <dbReference type="NCBI Taxonomy" id="1810919"/>
    <lineage>
        <taxon>Eukaryota</taxon>
        <taxon>Fungi</taxon>
        <taxon>Dikarya</taxon>
        <taxon>Ascomycota</taxon>
        <taxon>Pezizomycotina</taxon>
        <taxon>Eurotiomycetes</taxon>
        <taxon>Eurotiomycetidae</taxon>
        <taxon>Eurotiales</taxon>
        <taxon>Aspergillaceae</taxon>
        <taxon>Aspergillus</taxon>
        <taxon>Aspergillus subgen. Nidulantes</taxon>
    </lineage>
</organism>
<dbReference type="CDD" id="cd11577">
    <property type="entry name" value="GH71"/>
    <property type="match status" value="1"/>
</dbReference>
<evidence type="ECO:0000313" key="1">
    <source>
        <dbReference type="EMBL" id="RDW89999.1"/>
    </source>
</evidence>
<gene>
    <name evidence="1" type="ORF">DSM5745_01774</name>
</gene>
<sequence length="474" mass="52136">MYHHKGRLCSVHANYTPQTWTSDIRAAKAAHIDAFALNTGFGLQHTTDSLSDAFAAAESLDFKLFFSFDYTNTTYGNNGYGRWPQSEITRLLNEYIVHEAYFRTPYKGSSRPLVSTFEGFEATADWVGIKEDVDEDIVFIPAWTSVDPVSASKIRSIDGLMSWDAWPGGTNDMSTSDDEAYRAVLDSSGKDKLYIMPVSPWLYANLPAFGKNVVSRGDDLWYVRWQQVLTLDPAPDFVGIISWNDYGQSHYVGPLHGEIGMGMLMDAGAPFDYVAGMPHDGWRALLPYLIEQYKAGSEGERKKVEIEEELLSVWYRLSPAKACEDGGTTGNTEESDQMILGPGEVLEDKVFYSALLEEGANVSVVIGGESGAAGWTNTPESGRGVYHGSVDMGDREGEVVVMLSRNGDIFREMRGKSIELQENCPLNQTNWNAWVGVGNATDRALQVGNGVGGTPQPGQSWLGILIVVGLLIWG</sequence>
<keyword evidence="2" id="KW-1185">Reference proteome</keyword>
<reference evidence="1 2" key="1">
    <citation type="journal article" date="2018" name="IMA Fungus">
        <title>IMA Genome-F 9: Draft genome sequence of Annulohypoxylon stygium, Aspergillus mulundensis, Berkeleyomyces basicola (syn. Thielaviopsis basicola), Ceratocystis smalleyi, two Cercospora beticola strains, Coleophoma cylindrospora, Fusarium fracticaudum, Phialophora cf. hyalina, and Morchella septimelata.</title>
        <authorList>
            <person name="Wingfield B.D."/>
            <person name="Bills G.F."/>
            <person name="Dong Y."/>
            <person name="Huang W."/>
            <person name="Nel W.J."/>
            <person name="Swalarsk-Parry B.S."/>
            <person name="Vaghefi N."/>
            <person name="Wilken P.M."/>
            <person name="An Z."/>
            <person name="de Beer Z.W."/>
            <person name="De Vos L."/>
            <person name="Chen L."/>
            <person name="Duong T.A."/>
            <person name="Gao Y."/>
            <person name="Hammerbacher A."/>
            <person name="Kikkert J.R."/>
            <person name="Li Y."/>
            <person name="Li H."/>
            <person name="Li K."/>
            <person name="Li Q."/>
            <person name="Liu X."/>
            <person name="Ma X."/>
            <person name="Naidoo K."/>
            <person name="Pethybridge S.J."/>
            <person name="Sun J."/>
            <person name="Steenkamp E.T."/>
            <person name="van der Nest M.A."/>
            <person name="van Wyk S."/>
            <person name="Wingfield M.J."/>
            <person name="Xiong C."/>
            <person name="Yue Q."/>
            <person name="Zhang X."/>
        </authorList>
    </citation>
    <scope>NUCLEOTIDE SEQUENCE [LARGE SCALE GENOMIC DNA]</scope>
    <source>
        <strain evidence="1 2">DSM 5745</strain>
    </source>
</reference>